<dbReference type="FunFam" id="1.10.8.60:FF:000013">
    <property type="entry name" value="DNA polymerase III subunit gamma/tau"/>
    <property type="match status" value="1"/>
</dbReference>
<dbReference type="Pfam" id="PF23007">
    <property type="entry name" value="DnaA_N-like_STI"/>
    <property type="match status" value="1"/>
</dbReference>
<dbReference type="CDD" id="cd18137">
    <property type="entry name" value="HLD_clamp_pol_III_gamma_tau"/>
    <property type="match status" value="1"/>
</dbReference>
<dbReference type="GO" id="GO:0003887">
    <property type="term" value="F:DNA-directed DNA polymerase activity"/>
    <property type="evidence" value="ECO:0007669"/>
    <property type="project" value="InterPro"/>
</dbReference>
<dbReference type="InterPro" id="IPR012763">
    <property type="entry name" value="DNA_pol_III_sug/sutau_N"/>
</dbReference>
<dbReference type="GO" id="GO:0005524">
    <property type="term" value="F:ATP binding"/>
    <property type="evidence" value="ECO:0007669"/>
    <property type="project" value="UniProtKB-KW"/>
</dbReference>
<keyword evidence="7" id="KW-0862">Zinc</keyword>
<keyword evidence="3" id="KW-0548">Nucleotidyltransferase</keyword>
<evidence type="ECO:0000256" key="7">
    <source>
        <dbReference type="ARBA" id="ARBA00022833"/>
    </source>
</evidence>
<dbReference type="GO" id="GO:0003689">
    <property type="term" value="F:DNA clamp loader activity"/>
    <property type="evidence" value="ECO:0007669"/>
    <property type="project" value="TreeGrafter"/>
</dbReference>
<protein>
    <recommendedName>
        <fullName evidence="16">AAA+ ATPase domain-containing protein</fullName>
    </recommendedName>
</protein>
<dbReference type="Pfam" id="PF12169">
    <property type="entry name" value="DNA_pol3_gamma3"/>
    <property type="match status" value="1"/>
</dbReference>
<evidence type="ECO:0000313" key="15">
    <source>
        <dbReference type="Proteomes" id="UP001279734"/>
    </source>
</evidence>
<comment type="similarity">
    <text evidence="1">Belongs to the DnaX/STICHEL family.</text>
</comment>
<comment type="caution">
    <text evidence="14">The sequence shown here is derived from an EMBL/GenBank/DDBJ whole genome shotgun (WGS) entry which is preliminary data.</text>
</comment>
<feature type="compositionally biased region" description="Polar residues" evidence="10">
    <location>
        <begin position="812"/>
        <end position="833"/>
    </location>
</feature>
<dbReference type="GO" id="GO:0006261">
    <property type="term" value="P:DNA-templated DNA replication"/>
    <property type="evidence" value="ECO:0007669"/>
    <property type="project" value="TreeGrafter"/>
</dbReference>
<reference evidence="14" key="1">
    <citation type="submission" date="2023-05" db="EMBL/GenBank/DDBJ databases">
        <title>Nepenthes gracilis genome sequencing.</title>
        <authorList>
            <person name="Fukushima K."/>
        </authorList>
    </citation>
    <scope>NUCLEOTIDE SEQUENCE</scope>
    <source>
        <strain evidence="14">SING2019-196</strain>
    </source>
</reference>
<sequence>MDGRRHSVDLPISKTLVALRRVRSLRDPSTNSMSKFSALIDGLNWDTNSCNGISLAFENGGEEDNKGKDALLGSKVLSTCGEEETVRDVELCDSSVKLNSKLTSRKNSSYIRNSDTINEGMKSKQEINGNRVQSESHIGELKDNELELACISHSKHHLEGGDSNHEPDIRSPSSRRKIHISSKRKTHYRNYKMSLASVGNVISRVDSPFPCPSDSLQEGSTHSTSLFSNEEADIVDRHHHGCTVSCCWSRTPNFRRSNGVSDEEECPLISEEIDDFNMPVQSRSWKRINSEIVPYSGSPRSLSQKYSPKSFSELVGQSVVVQSLLTAISKGRIASLYVFHGPHGTGKSCASRIFAAALNCLSLKEYRPCGLCQECVLYFTGRSRDVKKVDSVRLNHANRLRSLVKDATVPPISSRFKVFVVDDCHLLKEETWTTLLHSFDSLCHHVVFVIITPNLDKLPRSVVARAQKYYFPKIRDVDIAYKLEKICVEEGLEFEDVALDFIAAKSNGSLRDAELMLDQLSLLGKKITIALAYELVGAVSDDELLDLLDLAISSDTSNTVRRARELMRSRIDPMQLISQLANIIMDILAGNCQEERSEIRRNFLRRHACELDLQKLRHALKILSDSEKQLRTSKNQTTWLTVALLQLNPVDSSVADANEPRLSTRPANHRERDCCSTFSQGERLKHLEAYDCSDDELGPMGLEDYGRTLESIWMRAAETCQSISLKKFMRKRGKLSSIFVKKGLAVVELEFCHPNYVSKAEKSWKLIASSLQSVLGCNVEIRMTLSPRPSLTGCPKVKRPSFSFFSCSNGMDQKSQSATEGRSYRSDTSNFTSDKAVMGDRPIDASSSGGESQFSRICSHRKEIVSIIRNNDGNALSTGTTSPCRLSQDGIFTNPRLATISSTEEGSILNCQVLTVPEPVIQPSCFPKTMRIHKKLLSLYSSNSKLQPQDRLVVPDGREASFNTYISNGNSYVLCDGNSNSRHPEGSMDHSKLHCWRAPQFSLKKPLDGKHGRRRSHLMEWVLPCAAAD</sequence>
<evidence type="ECO:0000259" key="12">
    <source>
        <dbReference type="Pfam" id="PF22608"/>
    </source>
</evidence>
<dbReference type="Gene3D" id="3.40.50.300">
    <property type="entry name" value="P-loop containing nucleotide triphosphate hydrolases"/>
    <property type="match status" value="1"/>
</dbReference>
<feature type="compositionally biased region" description="Basic and acidic residues" evidence="10">
    <location>
        <begin position="157"/>
        <end position="169"/>
    </location>
</feature>
<dbReference type="NCBIfam" id="TIGR02397">
    <property type="entry name" value="dnaX_nterm"/>
    <property type="match status" value="1"/>
</dbReference>
<keyword evidence="5" id="KW-0479">Metal-binding</keyword>
<dbReference type="GO" id="GO:0006281">
    <property type="term" value="P:DNA repair"/>
    <property type="evidence" value="ECO:0007669"/>
    <property type="project" value="TreeGrafter"/>
</dbReference>
<evidence type="ECO:0000259" key="13">
    <source>
        <dbReference type="Pfam" id="PF23007"/>
    </source>
</evidence>
<dbReference type="InterPro" id="IPR027417">
    <property type="entry name" value="P-loop_NTPase"/>
</dbReference>
<dbReference type="PANTHER" id="PTHR11669:SF0">
    <property type="entry name" value="PROTEIN STICHEL-LIKE 2"/>
    <property type="match status" value="1"/>
</dbReference>
<dbReference type="PANTHER" id="PTHR11669">
    <property type="entry name" value="REPLICATION FACTOR C / DNA POLYMERASE III GAMMA-TAU SUBUNIT"/>
    <property type="match status" value="1"/>
</dbReference>
<name>A0AAD3RYW5_NEPGR</name>
<evidence type="ECO:0000313" key="14">
    <source>
        <dbReference type="EMBL" id="GMH01204.1"/>
    </source>
</evidence>
<evidence type="ECO:0000256" key="4">
    <source>
        <dbReference type="ARBA" id="ARBA00022705"/>
    </source>
</evidence>
<dbReference type="Pfam" id="PF13177">
    <property type="entry name" value="DNA_pol3_delta2"/>
    <property type="match status" value="1"/>
</dbReference>
<accession>A0AAD3RYW5</accession>
<feature type="domain" description="DNA polymerase III subunit gamma/tau helical lid" evidence="12">
    <location>
        <begin position="479"/>
        <end position="519"/>
    </location>
</feature>
<dbReference type="InterPro" id="IPR045085">
    <property type="entry name" value="HLD_clamp_pol_III_gamma_tau"/>
</dbReference>
<feature type="domain" description="STICHEL DnaA-N-like alpha-beta" evidence="13">
    <location>
        <begin position="707"/>
        <end position="785"/>
    </location>
</feature>
<dbReference type="Pfam" id="PF22608">
    <property type="entry name" value="DNAX_ATPase_lid"/>
    <property type="match status" value="1"/>
</dbReference>
<evidence type="ECO:0000259" key="11">
    <source>
        <dbReference type="Pfam" id="PF12169"/>
    </source>
</evidence>
<dbReference type="SUPFAM" id="SSF52540">
    <property type="entry name" value="P-loop containing nucleoside triphosphate hydrolases"/>
    <property type="match status" value="1"/>
</dbReference>
<feature type="region of interest" description="Disordered" evidence="10">
    <location>
        <begin position="156"/>
        <end position="183"/>
    </location>
</feature>
<gene>
    <name evidence="14" type="ORF">Nepgr_003043</name>
</gene>
<feature type="region of interest" description="Disordered" evidence="10">
    <location>
        <begin position="812"/>
        <end position="852"/>
    </location>
</feature>
<dbReference type="InterPro" id="IPR008921">
    <property type="entry name" value="DNA_pol3_clamp-load_cplx_C"/>
</dbReference>
<keyword evidence="2" id="KW-0808">Transferase</keyword>
<dbReference type="AlphaFoldDB" id="A0AAD3RYW5"/>
<dbReference type="Proteomes" id="UP001279734">
    <property type="component" value="Unassembled WGS sequence"/>
</dbReference>
<dbReference type="EMBL" id="BSYO01000002">
    <property type="protein sequence ID" value="GMH01204.1"/>
    <property type="molecule type" value="Genomic_DNA"/>
</dbReference>
<proteinExistence type="inferred from homology"/>
<dbReference type="GO" id="GO:0046872">
    <property type="term" value="F:metal ion binding"/>
    <property type="evidence" value="ECO:0007669"/>
    <property type="project" value="UniProtKB-KW"/>
</dbReference>
<dbReference type="GO" id="GO:0003677">
    <property type="term" value="F:DNA binding"/>
    <property type="evidence" value="ECO:0007669"/>
    <property type="project" value="InterPro"/>
</dbReference>
<evidence type="ECO:0000256" key="8">
    <source>
        <dbReference type="ARBA" id="ARBA00022840"/>
    </source>
</evidence>
<evidence type="ECO:0000256" key="9">
    <source>
        <dbReference type="ARBA" id="ARBA00023054"/>
    </source>
</evidence>
<evidence type="ECO:0000256" key="6">
    <source>
        <dbReference type="ARBA" id="ARBA00022741"/>
    </source>
</evidence>
<evidence type="ECO:0000256" key="3">
    <source>
        <dbReference type="ARBA" id="ARBA00022695"/>
    </source>
</evidence>
<dbReference type="Gene3D" id="1.10.8.60">
    <property type="match status" value="1"/>
</dbReference>
<feature type="compositionally biased region" description="Basic residues" evidence="10">
    <location>
        <begin position="173"/>
        <end position="183"/>
    </location>
</feature>
<keyword evidence="4" id="KW-0235">DNA replication</keyword>
<organism evidence="14 15">
    <name type="scientific">Nepenthes gracilis</name>
    <name type="common">Slender pitcher plant</name>
    <dbReference type="NCBI Taxonomy" id="150966"/>
    <lineage>
        <taxon>Eukaryota</taxon>
        <taxon>Viridiplantae</taxon>
        <taxon>Streptophyta</taxon>
        <taxon>Embryophyta</taxon>
        <taxon>Tracheophyta</taxon>
        <taxon>Spermatophyta</taxon>
        <taxon>Magnoliopsida</taxon>
        <taxon>eudicotyledons</taxon>
        <taxon>Gunneridae</taxon>
        <taxon>Pentapetalae</taxon>
        <taxon>Caryophyllales</taxon>
        <taxon>Nepenthaceae</taxon>
        <taxon>Nepenthes</taxon>
    </lineage>
</organism>
<dbReference type="Gene3D" id="1.20.272.10">
    <property type="match status" value="1"/>
</dbReference>
<keyword evidence="9" id="KW-0175">Coiled coil</keyword>
<evidence type="ECO:0000256" key="10">
    <source>
        <dbReference type="SAM" id="MobiDB-lite"/>
    </source>
</evidence>
<dbReference type="InterPro" id="IPR054506">
    <property type="entry name" value="DnaA_N-like_STI"/>
</dbReference>
<evidence type="ECO:0000256" key="5">
    <source>
        <dbReference type="ARBA" id="ARBA00022723"/>
    </source>
</evidence>
<dbReference type="GO" id="GO:0009360">
    <property type="term" value="C:DNA polymerase III complex"/>
    <property type="evidence" value="ECO:0007669"/>
    <property type="project" value="InterPro"/>
</dbReference>
<evidence type="ECO:0000256" key="2">
    <source>
        <dbReference type="ARBA" id="ARBA00022679"/>
    </source>
</evidence>
<dbReference type="SUPFAM" id="SSF48019">
    <property type="entry name" value="post-AAA+ oligomerization domain-like"/>
    <property type="match status" value="1"/>
</dbReference>
<feature type="domain" description="DNA polymerase III gamma subunit" evidence="11">
    <location>
        <begin position="532"/>
        <end position="649"/>
    </location>
</feature>
<dbReference type="InterPro" id="IPR022754">
    <property type="entry name" value="DNA_pol_III_gamma-3"/>
</dbReference>
<evidence type="ECO:0008006" key="16">
    <source>
        <dbReference type="Google" id="ProtNLM"/>
    </source>
</evidence>
<dbReference type="GO" id="GO:0005663">
    <property type="term" value="C:DNA replication factor C complex"/>
    <property type="evidence" value="ECO:0007669"/>
    <property type="project" value="TreeGrafter"/>
</dbReference>
<keyword evidence="15" id="KW-1185">Reference proteome</keyword>
<keyword evidence="6" id="KW-0547">Nucleotide-binding</keyword>
<keyword evidence="8" id="KW-0067">ATP-binding</keyword>
<evidence type="ECO:0000256" key="1">
    <source>
        <dbReference type="ARBA" id="ARBA00006360"/>
    </source>
</evidence>
<dbReference type="InterPro" id="IPR050238">
    <property type="entry name" value="DNA_Rep/Repair_Clamp_Loader"/>
</dbReference>